<keyword evidence="1" id="KW-0472">Membrane</keyword>
<feature type="transmembrane region" description="Helical" evidence="1">
    <location>
        <begin position="44"/>
        <end position="63"/>
    </location>
</feature>
<dbReference type="Proteomes" id="UP000186940">
    <property type="component" value="Unassembled WGS sequence"/>
</dbReference>
<protein>
    <submittedName>
        <fullName evidence="2">Uncharacterized protein</fullName>
    </submittedName>
</protein>
<sequence>MCEMEIPTGPYFKLYYVILIISVIAGVLHDVMAHHEVHFVWDKIPAFHAIFGFLGCFVLIFLSKTLGHYLLMRREDYYDD</sequence>
<evidence type="ECO:0000256" key="1">
    <source>
        <dbReference type="SAM" id="Phobius"/>
    </source>
</evidence>
<dbReference type="STRING" id="1838285.SCAL_001636"/>
<keyword evidence="3" id="KW-1185">Reference proteome</keyword>
<dbReference type="AlphaFoldDB" id="A0A1F2P830"/>
<keyword evidence="1" id="KW-1133">Transmembrane helix</keyword>
<gene>
    <name evidence="2" type="ORF">SCAL_001636</name>
</gene>
<evidence type="ECO:0000313" key="3">
    <source>
        <dbReference type="Proteomes" id="UP000186940"/>
    </source>
</evidence>
<comment type="caution">
    <text evidence="2">The sequence shown here is derived from an EMBL/GenBank/DDBJ whole genome shotgun (WGS) entry which is preliminary data.</text>
</comment>
<evidence type="ECO:0000313" key="2">
    <source>
        <dbReference type="EMBL" id="OFV67195.1"/>
    </source>
</evidence>
<feature type="transmembrane region" description="Helical" evidence="1">
    <location>
        <begin position="12"/>
        <end position="32"/>
    </location>
</feature>
<keyword evidence="1" id="KW-0812">Transmembrane</keyword>
<reference evidence="2" key="1">
    <citation type="submission" date="2016-05" db="EMBL/GenBank/DDBJ databases">
        <title>Microbial consortia oxidize butane by reversing methanogenesis.</title>
        <authorList>
            <person name="Laso-Perez R."/>
            <person name="Richter M."/>
            <person name="Wegener G."/>
            <person name="Musat F."/>
        </authorList>
    </citation>
    <scope>NUCLEOTIDE SEQUENCE [LARGE SCALE GENOMIC DNA]</scope>
    <source>
        <strain evidence="2">BOX2</strain>
    </source>
</reference>
<proteinExistence type="predicted"/>
<organism evidence="2 3">
    <name type="scientific">Candidatus Syntropharchaeum caldarium</name>
    <dbReference type="NCBI Taxonomy" id="1838285"/>
    <lineage>
        <taxon>Archaea</taxon>
        <taxon>Methanobacteriati</taxon>
        <taxon>Methanobacteriota</taxon>
        <taxon>Stenosarchaea group</taxon>
        <taxon>Methanomicrobia</taxon>
        <taxon>Methanosarcinales</taxon>
        <taxon>ANME-2 cluster</taxon>
        <taxon>Candidatus Syntropharchaeum</taxon>
    </lineage>
</organism>
<name>A0A1F2P830_9EURY</name>
<dbReference type="EMBL" id="LYOS01000006">
    <property type="protein sequence ID" value="OFV67195.1"/>
    <property type="molecule type" value="Genomic_DNA"/>
</dbReference>
<accession>A0A1F2P830</accession>